<feature type="transmembrane region" description="Helical" evidence="1">
    <location>
        <begin position="66"/>
        <end position="86"/>
    </location>
</feature>
<keyword evidence="1" id="KW-0472">Membrane</keyword>
<dbReference type="RefSeq" id="WP_084231827.1">
    <property type="nucleotide sequence ID" value="NZ_FWXE01000001.1"/>
</dbReference>
<name>A0ABX4H5W6_9BACT</name>
<evidence type="ECO:0008006" key="4">
    <source>
        <dbReference type="Google" id="ProtNLM"/>
    </source>
</evidence>
<dbReference type="Gene3D" id="1.20.1280.290">
    <property type="match status" value="2"/>
</dbReference>
<keyword evidence="1" id="KW-1133">Transmembrane helix</keyword>
<feature type="transmembrane region" description="Helical" evidence="1">
    <location>
        <begin position="206"/>
        <end position="231"/>
    </location>
</feature>
<evidence type="ECO:0000313" key="2">
    <source>
        <dbReference type="EMBL" id="PAF55265.1"/>
    </source>
</evidence>
<feature type="transmembrane region" description="Helical" evidence="1">
    <location>
        <begin position="136"/>
        <end position="154"/>
    </location>
</feature>
<protein>
    <recommendedName>
        <fullName evidence="4">PQ loop repeat</fullName>
    </recommendedName>
</protein>
<gene>
    <name evidence="2" type="ORF">CJF60_01080</name>
</gene>
<evidence type="ECO:0000256" key="1">
    <source>
        <dbReference type="SAM" id="Phobius"/>
    </source>
</evidence>
<feature type="transmembrane region" description="Helical" evidence="1">
    <location>
        <begin position="42"/>
        <end position="60"/>
    </location>
</feature>
<accession>A0ABX4H5W6</accession>
<sequence length="241" mass="27229">MNILEISDVIAWIASISVAITGLPQLVNVLRNKKAEKVNMYSWWLFATAIILFSTWGLMLDSGGQQLIIAELIAMIITAMTMFAFLHYRKDKVISFKAKLSQQIALSIYLIIIFAWTIWFFAVGQKPFADSEAKTAVSSVFANLGPIFSMVAFLPQTIMGIRKKTLYFIPLSFLINLIGFNVLWVLTFALRIRSVEIGLLPDSLLVPYILGTLWQSINLAIALIQTTFYGIQIQKKKIIWI</sequence>
<feature type="transmembrane region" description="Helical" evidence="1">
    <location>
        <begin position="106"/>
        <end position="124"/>
    </location>
</feature>
<evidence type="ECO:0000313" key="3">
    <source>
        <dbReference type="Proteomes" id="UP000217033"/>
    </source>
</evidence>
<feature type="transmembrane region" description="Helical" evidence="1">
    <location>
        <begin position="166"/>
        <end position="186"/>
    </location>
</feature>
<dbReference type="Proteomes" id="UP000217033">
    <property type="component" value="Unassembled WGS sequence"/>
</dbReference>
<comment type="caution">
    <text evidence="2">The sequence shown here is derived from an EMBL/GenBank/DDBJ whole genome shotgun (WGS) entry which is preliminary data.</text>
</comment>
<feature type="transmembrane region" description="Helical" evidence="1">
    <location>
        <begin position="12"/>
        <end position="30"/>
    </location>
</feature>
<proteinExistence type="predicted"/>
<organism evidence="2 3">
    <name type="scientific">Mycoplasmopsis agassizii</name>
    <dbReference type="NCBI Taxonomy" id="33922"/>
    <lineage>
        <taxon>Bacteria</taxon>
        <taxon>Bacillati</taxon>
        <taxon>Mycoplasmatota</taxon>
        <taxon>Mycoplasmoidales</taxon>
        <taxon>Metamycoplasmataceae</taxon>
        <taxon>Mycoplasmopsis</taxon>
    </lineage>
</organism>
<keyword evidence="1" id="KW-0812">Transmembrane</keyword>
<keyword evidence="3" id="KW-1185">Reference proteome</keyword>
<dbReference type="EMBL" id="NQMN01000001">
    <property type="protein sequence ID" value="PAF55265.1"/>
    <property type="molecule type" value="Genomic_DNA"/>
</dbReference>
<reference evidence="2" key="1">
    <citation type="submission" date="2017-08" db="EMBL/GenBank/DDBJ databases">
        <authorList>
            <person name="Alvarez-Ponce D."/>
            <person name="Weitzman C.L."/>
            <person name="Tillett R.L."/>
            <person name="Sandmeier F.C."/>
            <person name="Tracy C.R."/>
        </authorList>
    </citation>
    <scope>NUCLEOTIDE SEQUENCE [LARGE SCALE GENOMIC DNA]</scope>
    <source>
        <strain evidence="2">PS6</strain>
    </source>
</reference>